<evidence type="ECO:0000256" key="2">
    <source>
        <dbReference type="ARBA" id="ARBA00023002"/>
    </source>
</evidence>
<dbReference type="Proteomes" id="UP000231602">
    <property type="component" value="Unassembled WGS sequence"/>
</dbReference>
<evidence type="ECO:0000256" key="3">
    <source>
        <dbReference type="RuleBase" id="RU000363"/>
    </source>
</evidence>
<dbReference type="SUPFAM" id="SSF51735">
    <property type="entry name" value="NAD(P)-binding Rossmann-fold domains"/>
    <property type="match status" value="1"/>
</dbReference>
<dbReference type="FunFam" id="3.40.50.720:FF:000084">
    <property type="entry name" value="Short-chain dehydrogenase reductase"/>
    <property type="match status" value="1"/>
</dbReference>
<evidence type="ECO:0000313" key="4">
    <source>
        <dbReference type="EMBL" id="PIR44167.1"/>
    </source>
</evidence>
<reference evidence="4 5" key="1">
    <citation type="submission" date="2017-09" db="EMBL/GenBank/DDBJ databases">
        <title>Depth-based differentiation of microbial function through sediment-hosted aquifers and enrichment of novel symbionts in the deep terrestrial subsurface.</title>
        <authorList>
            <person name="Probst A.J."/>
            <person name="Ladd B."/>
            <person name="Jarett J.K."/>
            <person name="Geller-Mcgrath D.E."/>
            <person name="Sieber C.M."/>
            <person name="Emerson J.B."/>
            <person name="Anantharaman K."/>
            <person name="Thomas B.C."/>
            <person name="Malmstrom R."/>
            <person name="Stieglmeier M."/>
            <person name="Klingl A."/>
            <person name="Woyke T."/>
            <person name="Ryan C.M."/>
            <person name="Banfield J.F."/>
        </authorList>
    </citation>
    <scope>NUCLEOTIDE SEQUENCE [LARGE SCALE GENOMIC DNA]</scope>
    <source>
        <strain evidence="4">CG10_big_fil_rev_8_21_14_0_10_31_9</strain>
    </source>
</reference>
<dbReference type="PANTHER" id="PTHR24321:SF8">
    <property type="entry name" value="ESTRADIOL 17-BETA-DEHYDROGENASE 8-RELATED"/>
    <property type="match status" value="1"/>
</dbReference>
<sequence length="235" mass="26028">MEVKNKTIFITGGADGIGLATVKKLLAEGANVIIYSKSVEKLNDLSLDVGKTLIIKGDVTDRENVKKAMQGGIKKFGEIDILINNAGVARNEKFLETTEKDWDFIINVNIKGVFICMQEFIKEMRNEKLDMNGKMIINIASGAGEYGGGEIAVYSATKAGVINITQGLNEELKNLGIKWVTVCPGATDTKMFANLFPEEKPYHTTEQVAEVIYKTITEEIKPDNRLIVDVFHHMR</sequence>
<proteinExistence type="inferred from homology"/>
<dbReference type="CDD" id="cd05233">
    <property type="entry name" value="SDR_c"/>
    <property type="match status" value="1"/>
</dbReference>
<organism evidence="4 5">
    <name type="scientific">Candidatus Wolfebacteria bacterium CG10_big_fil_rev_8_21_14_0_10_31_9</name>
    <dbReference type="NCBI Taxonomy" id="1975070"/>
    <lineage>
        <taxon>Bacteria</taxon>
        <taxon>Candidatus Wolfeibacteriota</taxon>
    </lineage>
</organism>
<evidence type="ECO:0000313" key="5">
    <source>
        <dbReference type="Proteomes" id="UP000231602"/>
    </source>
</evidence>
<dbReference type="InterPro" id="IPR036291">
    <property type="entry name" value="NAD(P)-bd_dom_sf"/>
</dbReference>
<dbReference type="AlphaFoldDB" id="A0A2H0RCG3"/>
<accession>A0A2H0RCG3</accession>
<dbReference type="InterPro" id="IPR002347">
    <property type="entry name" value="SDR_fam"/>
</dbReference>
<protein>
    <submittedName>
        <fullName evidence="4">3-ketoacyl-ACP reductase</fullName>
    </submittedName>
</protein>
<evidence type="ECO:0000256" key="1">
    <source>
        <dbReference type="ARBA" id="ARBA00006484"/>
    </source>
</evidence>
<comment type="similarity">
    <text evidence="1 3">Belongs to the short-chain dehydrogenases/reductases (SDR) family.</text>
</comment>
<dbReference type="PRINTS" id="PR00080">
    <property type="entry name" value="SDRFAMILY"/>
</dbReference>
<dbReference type="Gene3D" id="3.40.50.720">
    <property type="entry name" value="NAD(P)-binding Rossmann-like Domain"/>
    <property type="match status" value="1"/>
</dbReference>
<dbReference type="Pfam" id="PF00106">
    <property type="entry name" value="adh_short"/>
    <property type="match status" value="1"/>
</dbReference>
<dbReference type="PRINTS" id="PR00081">
    <property type="entry name" value="GDHRDH"/>
</dbReference>
<dbReference type="EMBL" id="PCXV01000022">
    <property type="protein sequence ID" value="PIR44167.1"/>
    <property type="molecule type" value="Genomic_DNA"/>
</dbReference>
<gene>
    <name evidence="4" type="ORF">COV23_01265</name>
</gene>
<dbReference type="PANTHER" id="PTHR24321">
    <property type="entry name" value="DEHYDROGENASES, SHORT CHAIN"/>
    <property type="match status" value="1"/>
</dbReference>
<keyword evidence="2" id="KW-0560">Oxidoreductase</keyword>
<name>A0A2H0RCG3_9BACT</name>
<comment type="caution">
    <text evidence="4">The sequence shown here is derived from an EMBL/GenBank/DDBJ whole genome shotgun (WGS) entry which is preliminary data.</text>
</comment>
<dbReference type="GO" id="GO:0016491">
    <property type="term" value="F:oxidoreductase activity"/>
    <property type="evidence" value="ECO:0007669"/>
    <property type="project" value="UniProtKB-KW"/>
</dbReference>